<dbReference type="OrthoDB" id="264603at2759"/>
<comment type="similarity">
    <text evidence="2">Belongs to the VAMP-associated protein (VAP) (TC 9.B.17) family.</text>
</comment>
<evidence type="ECO:0000256" key="2">
    <source>
        <dbReference type="ARBA" id="ARBA00008932"/>
    </source>
</evidence>
<dbReference type="GO" id="GO:0090158">
    <property type="term" value="P:endoplasmic reticulum membrane organization"/>
    <property type="evidence" value="ECO:0007669"/>
    <property type="project" value="TreeGrafter"/>
</dbReference>
<dbReference type="RefSeq" id="XP_012648354.1">
    <property type="nucleotide sequence ID" value="XM_012792900.1"/>
</dbReference>
<evidence type="ECO:0000313" key="8">
    <source>
        <dbReference type="EMBL" id="CCF73745.1"/>
    </source>
</evidence>
<reference evidence="8 9" key="2">
    <citation type="journal article" date="2013" name="PLoS ONE">
        <title>Whole genome mapping and re-organization of the nuclear and mitochondrial genomes of Babesia microti isolates.</title>
        <authorList>
            <person name="Cornillot E."/>
            <person name="Dassouli A."/>
            <person name="Garg A."/>
            <person name="Pachikara N."/>
            <person name="Randazzo S."/>
            <person name="Depoix D."/>
            <person name="Carcy B."/>
            <person name="Delbecq S."/>
            <person name="Frutos R."/>
            <person name="Silva J.C."/>
            <person name="Sutton R."/>
            <person name="Krause P.J."/>
            <person name="Mamoun C.B."/>
        </authorList>
    </citation>
    <scope>NUCLEOTIDE SEQUENCE [LARGE SCALE GENOMIC DNA]</scope>
    <source>
        <strain evidence="8 9">RI</strain>
    </source>
</reference>
<reference evidence="8 9" key="3">
    <citation type="journal article" date="2016" name="Sci. Rep.">
        <title>Genome-wide diversity and gene expression profiling of Babesia microti isolates identify polymorphic genes that mediate host-pathogen interactions.</title>
        <authorList>
            <person name="Silva J.C."/>
            <person name="Cornillot E."/>
            <person name="McCracken C."/>
            <person name="Usmani-Brown S."/>
            <person name="Dwivedi A."/>
            <person name="Ifeonu O.O."/>
            <person name="Crabtree J."/>
            <person name="Gotia H.T."/>
            <person name="Virji A.Z."/>
            <person name="Reynes C."/>
            <person name="Colinge J."/>
            <person name="Kumar V."/>
            <person name="Lawres L."/>
            <person name="Pazzi J.E."/>
            <person name="Pablo J.V."/>
            <person name="Hung C."/>
            <person name="Brancato J."/>
            <person name="Kumari P."/>
            <person name="Orvis J."/>
            <person name="Tretina K."/>
            <person name="Chibucos M."/>
            <person name="Ott S."/>
            <person name="Sadzewicz L."/>
            <person name="Sengamalay N."/>
            <person name="Shetty A.C."/>
            <person name="Su Q."/>
            <person name="Tallon L."/>
            <person name="Fraser C.M."/>
            <person name="Frutos R."/>
            <person name="Molina D.M."/>
            <person name="Krause P.J."/>
            <person name="Ben Mamoun C."/>
        </authorList>
    </citation>
    <scope>NUCLEOTIDE SEQUENCE [LARGE SCALE GENOMIC DNA]</scope>
    <source>
        <strain evidence="8 9">RI</strain>
    </source>
</reference>
<dbReference type="SUPFAM" id="SSF49354">
    <property type="entry name" value="PapD-like"/>
    <property type="match status" value="1"/>
</dbReference>
<comment type="subcellular location">
    <subcellularLocation>
        <location evidence="1">Membrane</location>
        <topology evidence="1">Single-pass type IV membrane protein</topology>
    </subcellularLocation>
</comment>
<keyword evidence="4 6" id="KW-1133">Transmembrane helix</keyword>
<dbReference type="GeneID" id="24424373"/>
<keyword evidence="9" id="KW-1185">Reference proteome</keyword>
<evidence type="ECO:0000256" key="1">
    <source>
        <dbReference type="ARBA" id="ARBA00004211"/>
    </source>
</evidence>
<feature type="domain" description="MSP" evidence="7">
    <location>
        <begin position="4"/>
        <end position="120"/>
    </location>
</feature>
<dbReference type="InterPro" id="IPR000535">
    <property type="entry name" value="MSP_dom"/>
</dbReference>
<keyword evidence="5 6" id="KW-0472">Membrane</keyword>
<accession>I7IQF7</accession>
<dbReference type="Pfam" id="PF00635">
    <property type="entry name" value="Motile_Sperm"/>
    <property type="match status" value="1"/>
</dbReference>
<keyword evidence="3 6" id="KW-0812">Transmembrane</keyword>
<evidence type="ECO:0000256" key="4">
    <source>
        <dbReference type="ARBA" id="ARBA00022989"/>
    </source>
</evidence>
<feature type="transmembrane region" description="Helical" evidence="6">
    <location>
        <begin position="207"/>
        <end position="225"/>
    </location>
</feature>
<dbReference type="InterPro" id="IPR016763">
    <property type="entry name" value="VAP"/>
</dbReference>
<dbReference type="KEGG" id="bmic:BMR1_02g02960"/>
<evidence type="ECO:0000256" key="5">
    <source>
        <dbReference type="ARBA" id="ARBA00023136"/>
    </source>
</evidence>
<evidence type="ECO:0000259" key="7">
    <source>
        <dbReference type="PROSITE" id="PS50202"/>
    </source>
</evidence>
<dbReference type="VEuPathDB" id="PiroplasmaDB:BMR1_02g02960"/>
<dbReference type="AlphaFoldDB" id="I7IQF7"/>
<evidence type="ECO:0000256" key="6">
    <source>
        <dbReference type="SAM" id="Phobius"/>
    </source>
</evidence>
<dbReference type="EMBL" id="FO082872">
    <property type="protein sequence ID" value="CCF73745.1"/>
    <property type="molecule type" value="Genomic_DNA"/>
</dbReference>
<gene>
    <name evidence="8" type="ORF">BMR1_02g02960</name>
</gene>
<dbReference type="GO" id="GO:0061817">
    <property type="term" value="P:endoplasmic reticulum-plasma membrane tethering"/>
    <property type="evidence" value="ECO:0007669"/>
    <property type="project" value="TreeGrafter"/>
</dbReference>
<dbReference type="Proteomes" id="UP000002899">
    <property type="component" value="Chromosome II"/>
</dbReference>
<name>I7IQF7_BABMR</name>
<dbReference type="PROSITE" id="PS50202">
    <property type="entry name" value="MSP"/>
    <property type="match status" value="1"/>
</dbReference>
<dbReference type="PANTHER" id="PTHR10809">
    <property type="entry name" value="VESICLE-ASSOCIATED MEMBRANE PROTEIN-ASSOCIATED PROTEIN"/>
    <property type="match status" value="1"/>
</dbReference>
<protein>
    <submittedName>
        <fullName evidence="8">Vesicle-associated membrane protein-associated protein B</fullName>
    </submittedName>
</protein>
<evidence type="ECO:0000313" key="9">
    <source>
        <dbReference type="Proteomes" id="UP000002899"/>
    </source>
</evidence>
<reference evidence="8 9" key="1">
    <citation type="journal article" date="2012" name="Nucleic Acids Res.">
        <title>Sequencing of the smallest Apicomplexan genome from the human pathogen Babesia microti.</title>
        <authorList>
            <person name="Cornillot E."/>
            <person name="Hadj-Kaddour K."/>
            <person name="Dassouli A."/>
            <person name="Noel B."/>
            <person name="Ranwez V."/>
            <person name="Vacherie B."/>
            <person name="Augagneur Y."/>
            <person name="Bres V."/>
            <person name="Duclos A."/>
            <person name="Randazzo S."/>
            <person name="Carcy B."/>
            <person name="Debierre-Grockiego F."/>
            <person name="Delbecq S."/>
            <person name="Moubri-Menage K."/>
            <person name="Shams-Eldin H."/>
            <person name="Usmani-Brown S."/>
            <person name="Bringaud F."/>
            <person name="Wincker P."/>
            <person name="Vivares C.P."/>
            <person name="Schwarz R.T."/>
            <person name="Schetters T.P."/>
            <person name="Krause P.J."/>
            <person name="Gorenflot A."/>
            <person name="Berry V."/>
            <person name="Barbe V."/>
            <person name="Ben Mamoun C."/>
        </authorList>
    </citation>
    <scope>NUCLEOTIDE SEQUENCE [LARGE SCALE GENOMIC DNA]</scope>
    <source>
        <strain evidence="8 9">RI</strain>
    </source>
</reference>
<evidence type="ECO:0000256" key="3">
    <source>
        <dbReference type="ARBA" id="ARBA00022692"/>
    </source>
</evidence>
<dbReference type="Gene3D" id="2.60.40.10">
    <property type="entry name" value="Immunoglobulins"/>
    <property type="match status" value="1"/>
</dbReference>
<dbReference type="GO" id="GO:0005886">
    <property type="term" value="C:plasma membrane"/>
    <property type="evidence" value="ECO:0007669"/>
    <property type="project" value="TreeGrafter"/>
</dbReference>
<sequence>MASLLKVSPQDNIEFPLVLYTPLNANLLLENLSGVHVAFKIKTTAPKGYLVRPSTGTIKPGEALTVQIILQPLSEVPNVVNDRFLVQCTAIANDELVSKDFWTTLDKASIQDHRLNVTFKKDIGLNIQTSQSNIGVPPHIAARILTPLGPNAGVAELRQKYEELVSYCLTAEKQKAALVKDNEKLRQRLHLGPNDPASGNKWPLEGWHLPVMVIILVIILKAIGYW</sequence>
<dbReference type="InterPro" id="IPR013783">
    <property type="entry name" value="Ig-like_fold"/>
</dbReference>
<organism evidence="8 9">
    <name type="scientific">Babesia microti (strain RI)</name>
    <dbReference type="NCBI Taxonomy" id="1133968"/>
    <lineage>
        <taxon>Eukaryota</taxon>
        <taxon>Sar</taxon>
        <taxon>Alveolata</taxon>
        <taxon>Apicomplexa</taxon>
        <taxon>Aconoidasida</taxon>
        <taxon>Piroplasmida</taxon>
        <taxon>Babesiidae</taxon>
        <taxon>Babesia</taxon>
    </lineage>
</organism>
<dbReference type="GO" id="GO:0005789">
    <property type="term" value="C:endoplasmic reticulum membrane"/>
    <property type="evidence" value="ECO:0007669"/>
    <property type="project" value="InterPro"/>
</dbReference>
<dbReference type="InterPro" id="IPR008962">
    <property type="entry name" value="PapD-like_sf"/>
</dbReference>
<proteinExistence type="inferred from homology"/>
<dbReference type="PANTHER" id="PTHR10809:SF6">
    <property type="entry name" value="AT11025P-RELATED"/>
    <property type="match status" value="1"/>
</dbReference>
<dbReference type="OMA" id="VTKYMGY"/>